<dbReference type="Gene3D" id="3.40.50.1820">
    <property type="entry name" value="alpha/beta hydrolase"/>
    <property type="match status" value="1"/>
</dbReference>
<dbReference type="GO" id="GO:0004553">
    <property type="term" value="F:hydrolase activity, hydrolyzing O-glycosyl compounds"/>
    <property type="evidence" value="ECO:0007669"/>
    <property type="project" value="TreeGrafter"/>
</dbReference>
<gene>
    <name evidence="3" type="ORF">DSCOOX_00720</name>
</gene>
<evidence type="ECO:0000259" key="2">
    <source>
        <dbReference type="Pfam" id="PF00326"/>
    </source>
</evidence>
<dbReference type="PANTHER" id="PTHR16138">
    <property type="entry name" value="MYCOPHENOLIC ACID ACYL-GLUCURONIDE ESTERASE, MITOCHONDRIAL"/>
    <property type="match status" value="1"/>
</dbReference>
<organism evidence="3 4">
    <name type="scientific">Desulfosarcina ovata subsp. ovata</name>
    <dbReference type="NCBI Taxonomy" id="2752305"/>
    <lineage>
        <taxon>Bacteria</taxon>
        <taxon>Pseudomonadati</taxon>
        <taxon>Thermodesulfobacteriota</taxon>
        <taxon>Desulfobacteria</taxon>
        <taxon>Desulfobacterales</taxon>
        <taxon>Desulfosarcinaceae</taxon>
        <taxon>Desulfosarcina</taxon>
    </lineage>
</organism>
<evidence type="ECO:0000313" key="4">
    <source>
        <dbReference type="Proteomes" id="UP000422108"/>
    </source>
</evidence>
<dbReference type="GO" id="GO:0006508">
    <property type="term" value="P:proteolysis"/>
    <property type="evidence" value="ECO:0007669"/>
    <property type="project" value="InterPro"/>
</dbReference>
<dbReference type="InterPro" id="IPR052382">
    <property type="entry name" value="ABHD10_acyl-thioesterase"/>
</dbReference>
<dbReference type="Proteomes" id="UP000422108">
    <property type="component" value="Chromosome"/>
</dbReference>
<proteinExistence type="predicted"/>
<name>A0A5K8A307_9BACT</name>
<evidence type="ECO:0000313" key="3">
    <source>
        <dbReference type="EMBL" id="BBO86892.1"/>
    </source>
</evidence>
<dbReference type="EMBL" id="AP021879">
    <property type="protein sequence ID" value="BBO86892.1"/>
    <property type="molecule type" value="Genomic_DNA"/>
</dbReference>
<dbReference type="Pfam" id="PF00326">
    <property type="entry name" value="Peptidase_S9"/>
    <property type="match status" value="1"/>
</dbReference>
<reference evidence="3 4" key="1">
    <citation type="submission" date="2019-11" db="EMBL/GenBank/DDBJ databases">
        <title>Comparative genomics of hydrocarbon-degrading Desulfosarcina strains.</title>
        <authorList>
            <person name="Watanabe M."/>
            <person name="Kojima H."/>
            <person name="Fukui M."/>
        </authorList>
    </citation>
    <scope>NUCLEOTIDE SEQUENCE [LARGE SCALE GENOMIC DNA]</scope>
    <source>
        <strain evidence="4">oXyS1</strain>
    </source>
</reference>
<dbReference type="AlphaFoldDB" id="A0A5K8A307"/>
<dbReference type="InterPro" id="IPR001375">
    <property type="entry name" value="Peptidase_S9_cat"/>
</dbReference>
<dbReference type="PANTHER" id="PTHR16138:SF7">
    <property type="entry name" value="PALMITOYL-PROTEIN THIOESTERASE ABHD10, MITOCHONDRIAL"/>
    <property type="match status" value="1"/>
</dbReference>
<dbReference type="InterPro" id="IPR029058">
    <property type="entry name" value="AB_hydrolase_fold"/>
</dbReference>
<dbReference type="GO" id="GO:0008236">
    <property type="term" value="F:serine-type peptidase activity"/>
    <property type="evidence" value="ECO:0007669"/>
    <property type="project" value="InterPro"/>
</dbReference>
<dbReference type="SUPFAM" id="SSF53474">
    <property type="entry name" value="alpha/beta-Hydrolases"/>
    <property type="match status" value="1"/>
</dbReference>
<sequence length="208" mass="22635">MVIIGCHGLMADKNSPKQIDLAGRCTALGMAYFRFDHRGCGDSDGNFETDTTLEGRMADLMAAVEVMGKTLGSLPVGLFGSSLGGTVCLAAAERISPFSIVTLAAPMQSRSIQLPSDSPQSLKNEVRQNRLRFDISSKIASVHNILIVHGSDDETVDVQNAHNIYRVAQKPKKLLILEGGDHRITDPAHQRHYVQEAVQWFKDCVATS</sequence>
<keyword evidence="4" id="KW-1185">Reference proteome</keyword>
<evidence type="ECO:0000256" key="1">
    <source>
        <dbReference type="ARBA" id="ARBA00022801"/>
    </source>
</evidence>
<accession>A0A5K8A307</accession>
<keyword evidence="1" id="KW-0378">Hydrolase</keyword>
<protein>
    <recommendedName>
        <fullName evidence="2">Peptidase S9 prolyl oligopeptidase catalytic domain-containing protein</fullName>
    </recommendedName>
</protein>
<feature type="domain" description="Peptidase S9 prolyl oligopeptidase catalytic" evidence="2">
    <location>
        <begin position="26"/>
        <end position="206"/>
    </location>
</feature>